<sequence>MFSLPDFHYILKLYALIPPCSSGTVTNKGFLQGRNRHSGGI</sequence>
<organism evidence="1">
    <name type="scientific">Myoviridae sp. cte5Z19</name>
    <dbReference type="NCBI Taxonomy" id="2825145"/>
    <lineage>
        <taxon>Viruses</taxon>
        <taxon>Duplodnaviria</taxon>
        <taxon>Heunggongvirae</taxon>
        <taxon>Uroviricota</taxon>
        <taxon>Caudoviricetes</taxon>
    </lineage>
</organism>
<accession>A0A8S5NVH2</accession>
<evidence type="ECO:0000313" key="1">
    <source>
        <dbReference type="EMBL" id="DAD98202.1"/>
    </source>
</evidence>
<protein>
    <submittedName>
        <fullName evidence="1">Uncharacterized protein</fullName>
    </submittedName>
</protein>
<dbReference type="EMBL" id="BK015255">
    <property type="protein sequence ID" value="DAD98202.1"/>
    <property type="molecule type" value="Genomic_DNA"/>
</dbReference>
<proteinExistence type="predicted"/>
<name>A0A8S5NVH2_9CAUD</name>
<reference evidence="1" key="1">
    <citation type="journal article" date="2021" name="Proc. Natl. Acad. Sci. U.S.A.">
        <title>A Catalog of Tens of Thousands of Viruses from Human Metagenomes Reveals Hidden Associations with Chronic Diseases.</title>
        <authorList>
            <person name="Tisza M.J."/>
            <person name="Buck C.B."/>
        </authorList>
    </citation>
    <scope>NUCLEOTIDE SEQUENCE</scope>
    <source>
        <strain evidence="1">Cte5Z19</strain>
    </source>
</reference>